<dbReference type="CDD" id="cd14011">
    <property type="entry name" value="PK_SCY1_like"/>
    <property type="match status" value="1"/>
</dbReference>
<evidence type="ECO:0000313" key="3">
    <source>
        <dbReference type="EMBL" id="OQO12207.1"/>
    </source>
</evidence>
<dbReference type="Gene3D" id="1.25.10.10">
    <property type="entry name" value="Leucine-rich Repeat Variant"/>
    <property type="match status" value="1"/>
</dbReference>
<dbReference type="InterPro" id="IPR011989">
    <property type="entry name" value="ARM-like"/>
</dbReference>
<evidence type="ECO:0000256" key="1">
    <source>
        <dbReference type="SAM" id="MobiDB-lite"/>
    </source>
</evidence>
<dbReference type="SUPFAM" id="SSF56112">
    <property type="entry name" value="Protein kinase-like (PK-like)"/>
    <property type="match status" value="1"/>
</dbReference>
<proteinExistence type="predicted"/>
<dbReference type="AlphaFoldDB" id="A0A1V8TLF7"/>
<feature type="domain" description="Protein kinase" evidence="2">
    <location>
        <begin position="32"/>
        <end position="351"/>
    </location>
</feature>
<dbReference type="PANTHER" id="PTHR12984:SF6">
    <property type="entry name" value="SCY1-LIKE PROTEIN 2"/>
    <property type="match status" value="1"/>
</dbReference>
<dbReference type="SMART" id="SM00220">
    <property type="entry name" value="S_TKc"/>
    <property type="match status" value="1"/>
</dbReference>
<dbReference type="InterPro" id="IPR011009">
    <property type="entry name" value="Kinase-like_dom_sf"/>
</dbReference>
<reference evidence="4" key="1">
    <citation type="submission" date="2017-03" db="EMBL/GenBank/DDBJ databases">
        <title>Genomes of endolithic fungi from Antarctica.</title>
        <authorList>
            <person name="Coleine C."/>
            <person name="Masonjones S."/>
            <person name="Stajich J.E."/>
        </authorList>
    </citation>
    <scope>NUCLEOTIDE SEQUENCE [LARGE SCALE GENOMIC DNA]</scope>
    <source>
        <strain evidence="4">CCFEE 5527</strain>
    </source>
</reference>
<dbReference type="InParanoid" id="A0A1V8TLF7"/>
<accession>A0A1V8TLF7</accession>
<dbReference type="EMBL" id="NAJO01000005">
    <property type="protein sequence ID" value="OQO12207.1"/>
    <property type="molecule type" value="Genomic_DNA"/>
</dbReference>
<dbReference type="Pfam" id="PF00069">
    <property type="entry name" value="Pkinase"/>
    <property type="match status" value="1"/>
</dbReference>
<name>A0A1V8TLF7_9PEZI</name>
<keyword evidence="4" id="KW-1185">Reference proteome</keyword>
<evidence type="ECO:0000313" key="4">
    <source>
        <dbReference type="Proteomes" id="UP000192596"/>
    </source>
</evidence>
<dbReference type="STRING" id="1507870.A0A1V8TLF7"/>
<sequence>MFSNALKSFSSNISANYTIAPQPSSTSGPWRIFDAKRKNTGKAVSVFVFDKKTLEPQGGGLGGRGNAASLKRAHEEVIDRLRREASSLARLRHPSVLELVEPVEETRNGGLMFATEHVTASLASLLHEKDEQERAGGVGGRGSRYVVEEQDGTRRRRELEIDELEIQKGLLQLGKGLEFLHESAGLVHANLTPEAVLVNAKGDWKIAGLGFCGPHASSTAATSLAPISLHEVLNHDPRLPKSVQLNLDYSSPDFVLDNQLVASADMFSLGLLVIALYNSPHTSPLSTGGSLSGYKRTFASSSTVPSQSNNFLVPSSNPLPPRLASELLPRLITRRAAQRMSAREFQEASYFDNILVSTIRFLDALPAKTANEKAQFMRGLPRIISQFPRSVLEKKVLPALLDEMKDKELLAPILANVFVMVKIMPTGKRPFTEKVVPKLREVFLAKSNAANERDTGREAGLMVILENMQIAAENCPGKEFREDILPILELALESPTHGLVDAALGTLPHVLPVLDFSTIKNELFPVIATGFAKTSSLAIKVRGLEAICVLCGGSNGANVNNDDLNGLGDQEKKSSTSSSAMLDKFTVQEKVVPLLKGIKTKEPGVMMAALKVFKKVGQVADTDFLAMEVLPLLWAFSLGPLLDLQQFEVFMELIRSLSGKIEREHTRKLREMSRENANAALGVRHPGVSRTGSSVAFASSGLQNSEDVDFAALVSGRNATKPGGEDLMNDWGAPTAQPARPQPNNGVPTFAWQTTSSTAQPSLASAMGSYGLQANGQSSHRAITPDQTLSSFATLTPSMPWSQPLQPTSPSVIPLRPAQPLSATGAGSQINWAAASKPVSVGQTAMSGRAFGLPPPPTNTQRVGVGVNGMMAGTQPQAQPGGPKKGLDQYESLL</sequence>
<dbReference type="InterPro" id="IPR000719">
    <property type="entry name" value="Prot_kinase_dom"/>
</dbReference>
<dbReference type="FunCoup" id="A0A1V8TLF7">
    <property type="interactions" value="1442"/>
</dbReference>
<dbReference type="PROSITE" id="PS50011">
    <property type="entry name" value="PROTEIN_KINASE_DOM"/>
    <property type="match status" value="1"/>
</dbReference>
<protein>
    <recommendedName>
        <fullName evidence="2">Protein kinase domain-containing protein</fullName>
    </recommendedName>
</protein>
<dbReference type="SUPFAM" id="SSF48371">
    <property type="entry name" value="ARM repeat"/>
    <property type="match status" value="1"/>
</dbReference>
<organism evidence="3 4">
    <name type="scientific">Cryoendolithus antarcticus</name>
    <dbReference type="NCBI Taxonomy" id="1507870"/>
    <lineage>
        <taxon>Eukaryota</taxon>
        <taxon>Fungi</taxon>
        <taxon>Dikarya</taxon>
        <taxon>Ascomycota</taxon>
        <taxon>Pezizomycotina</taxon>
        <taxon>Dothideomycetes</taxon>
        <taxon>Dothideomycetidae</taxon>
        <taxon>Cladosporiales</taxon>
        <taxon>Cladosporiaceae</taxon>
        <taxon>Cryoendolithus</taxon>
    </lineage>
</organism>
<dbReference type="Proteomes" id="UP000192596">
    <property type="component" value="Unassembled WGS sequence"/>
</dbReference>
<dbReference type="OrthoDB" id="79687at2759"/>
<comment type="caution">
    <text evidence="3">The sequence shown here is derived from an EMBL/GenBank/DDBJ whole genome shotgun (WGS) entry which is preliminary data.</text>
</comment>
<dbReference type="InterPro" id="IPR051177">
    <property type="entry name" value="CIK-Related_Protein"/>
</dbReference>
<dbReference type="GO" id="GO:0004672">
    <property type="term" value="F:protein kinase activity"/>
    <property type="evidence" value="ECO:0007669"/>
    <property type="project" value="InterPro"/>
</dbReference>
<dbReference type="Gene3D" id="3.30.200.20">
    <property type="entry name" value="Phosphorylase Kinase, domain 1"/>
    <property type="match status" value="1"/>
</dbReference>
<dbReference type="Gene3D" id="1.10.510.10">
    <property type="entry name" value="Transferase(Phosphotransferase) domain 1"/>
    <property type="match status" value="1"/>
</dbReference>
<dbReference type="PANTHER" id="PTHR12984">
    <property type="entry name" value="SCY1-RELATED S/T PROTEIN KINASE-LIKE"/>
    <property type="match status" value="1"/>
</dbReference>
<dbReference type="InterPro" id="IPR016024">
    <property type="entry name" value="ARM-type_fold"/>
</dbReference>
<dbReference type="GO" id="GO:0005524">
    <property type="term" value="F:ATP binding"/>
    <property type="evidence" value="ECO:0007669"/>
    <property type="project" value="InterPro"/>
</dbReference>
<gene>
    <name evidence="3" type="ORF">B0A48_02848</name>
</gene>
<evidence type="ECO:0000259" key="2">
    <source>
        <dbReference type="PROSITE" id="PS50011"/>
    </source>
</evidence>
<feature type="region of interest" description="Disordered" evidence="1">
    <location>
        <begin position="870"/>
        <end position="894"/>
    </location>
</feature>